<keyword evidence="2" id="KW-0378">Hydrolase</keyword>
<dbReference type="STRING" id="1274.HX89_11680"/>
<sequence>MGYTPKHSAPSDSTMGRKAAGVALVGAATVGAGVTSATTASAAPAGSVWDRVAACEAGGNWHINTGNGFYGGLQFTQQTWAGFGGTQYAARADLATREQQIAIAQKTLAVQGPGAWPVCSVRGGLTRANGGSTAAAPAAAAANTQVSRSTARSAVKAPAATSGKLAVDGILGRQTARSLQAWVGTYRDGIVGPQTKMALQRTVGTTPDGIIGPRTVAALQSKLGISQDGATYLNARTVRALQAHLNNH</sequence>
<gene>
    <name evidence="3" type="ORF">HX89_11680</name>
</gene>
<evidence type="ECO:0000256" key="2">
    <source>
        <dbReference type="ARBA" id="ARBA00022801"/>
    </source>
</evidence>
<keyword evidence="4" id="KW-1185">Reference proteome</keyword>
<dbReference type="GeneID" id="79397159"/>
<dbReference type="Gene3D" id="1.10.101.10">
    <property type="entry name" value="PGBD-like superfamily/PGBD"/>
    <property type="match status" value="1"/>
</dbReference>
<dbReference type="KEGG" id="dni:HX89_11680"/>
<evidence type="ECO:0000256" key="1">
    <source>
        <dbReference type="ARBA" id="ARBA00010830"/>
    </source>
</evidence>
<dbReference type="InterPro" id="IPR036366">
    <property type="entry name" value="PGBDSf"/>
</dbReference>
<accession>A0A075JHT8</accession>
<organism evidence="3 4">
    <name type="scientific">Dermacoccus nishinomiyaensis</name>
    <dbReference type="NCBI Taxonomy" id="1274"/>
    <lineage>
        <taxon>Bacteria</taxon>
        <taxon>Bacillati</taxon>
        <taxon>Actinomycetota</taxon>
        <taxon>Actinomycetes</taxon>
        <taxon>Micrococcales</taxon>
        <taxon>Dermacoccaceae</taxon>
        <taxon>Dermacoccus</taxon>
    </lineage>
</organism>
<dbReference type="GO" id="GO:0016787">
    <property type="term" value="F:hydrolase activity"/>
    <property type="evidence" value="ECO:0007669"/>
    <property type="project" value="UniProtKB-KW"/>
</dbReference>
<comment type="similarity">
    <text evidence="1">Belongs to the transglycosylase family. Rpf subfamily.</text>
</comment>
<name>A0A075JHT8_9MICO</name>
<protein>
    <submittedName>
        <fullName evidence="3">Transglycosylase</fullName>
    </submittedName>
</protein>
<reference evidence="3 4" key="1">
    <citation type="submission" date="2014-07" db="EMBL/GenBank/DDBJ databases">
        <title>Genome Sequencing of Dermacoccus nishinomiyaensis.</title>
        <authorList>
            <person name="Hong K.W."/>
            <person name="Chan K.G."/>
        </authorList>
    </citation>
    <scope>NUCLEOTIDE SEQUENCE [LARGE SCALE GENOMIC DNA]</scope>
    <source>
        <strain evidence="3 4">M25</strain>
    </source>
</reference>
<evidence type="ECO:0000313" key="4">
    <source>
        <dbReference type="Proteomes" id="UP000027986"/>
    </source>
</evidence>
<dbReference type="eggNOG" id="COG1652">
    <property type="taxonomic scope" value="Bacteria"/>
</dbReference>
<dbReference type="SUPFAM" id="SSF53955">
    <property type="entry name" value="Lysozyme-like"/>
    <property type="match status" value="1"/>
</dbReference>
<dbReference type="InterPro" id="IPR023346">
    <property type="entry name" value="Lysozyme-like_dom_sf"/>
</dbReference>
<dbReference type="eggNOG" id="COG3409">
    <property type="taxonomic scope" value="Bacteria"/>
</dbReference>
<dbReference type="RefSeq" id="WP_006943724.1">
    <property type="nucleotide sequence ID" value="NZ_CAKZHM010000134.1"/>
</dbReference>
<dbReference type="Gene3D" id="1.10.530.10">
    <property type="match status" value="1"/>
</dbReference>
<evidence type="ECO:0000313" key="3">
    <source>
        <dbReference type="EMBL" id="AIF41484.1"/>
    </source>
</evidence>
<dbReference type="OrthoDB" id="1404170at2"/>
<dbReference type="Pfam" id="PF06737">
    <property type="entry name" value="Transglycosylas"/>
    <property type="match status" value="1"/>
</dbReference>
<dbReference type="HOGENOM" id="CLU_065528_0_0_11"/>
<proteinExistence type="inferred from homology"/>
<dbReference type="EMBL" id="CP008889">
    <property type="protein sequence ID" value="AIF41484.1"/>
    <property type="molecule type" value="Genomic_DNA"/>
</dbReference>
<dbReference type="InterPro" id="IPR010618">
    <property type="entry name" value="RPF"/>
</dbReference>
<dbReference type="CDD" id="cd13925">
    <property type="entry name" value="RPF"/>
    <property type="match status" value="1"/>
</dbReference>
<dbReference type="AlphaFoldDB" id="A0A075JHT8"/>
<dbReference type="Proteomes" id="UP000027986">
    <property type="component" value="Chromosome"/>
</dbReference>